<sequence>MSETPTELELQPSVQPSSQPEPELGLQPPTLIQNPLQDQHQLQPASQSDQQHQPKPLCRNLLLLLLGFSLCAAMLGMIYYLHHSRHTENQSAAGRSSEKHQTQSSSMLTNSSPPPAVSPCVSAACRSASARLSSSADPFTQPCEYFTSRCGSDSLSEFGGSGGGRMRGQGIPGHPQNQKDQSVWPERRRDEGDRRQTDRKTLLLQHLREILETNDRSSSSAVQKTRRFYNSCLDTTSIEMTGAEPFLSLIQKLGGWAVSGRWNQTDFNSTLSSLMRDFATFPFFNLYVGKDPNEVSHGSTRRYIQIDQPDLLIPIEWNSRTQKSEAKTETLRPFLASCQRYLALLGAPPMSSMIHVGLFISLSSELAVAASPLQHRLQKGQLHQRMTVRELQQQAPAIDWLGCLQAAFHPRTLSEDDPVLLHNLPYILQMSRIIQKWLNRHELSGSGPLHTYMVLNLLHTLMPAMPANFSAALGNTEGEDPRWKLCVLETERGFSSVLTHLVSERTEHRQAEEMIQHVFSSFKSKLKELQWTDPKFLELVMKKLGSLTPRLWTSEESSEDELDRLISEVTVDSNSFFSNYIQLLSLWQKRRSNLLTESEEAADILSVTPLLLGAELLFPLGMFVPPLFHHTYPRAMNYGATGFLLAKDILHLLLPNISSHSESVSSVGSCVWTLYQSVSEAAGRRAASSLSPAQQQELWLQYSALQVALQAYQQSLQQRPGDSSLSGRSHAHLFLTAFSQVNCDVDPYRDFMPLEPSFFITVICSRSNLCPANLQCSIKPQHDSPQTC</sequence>
<evidence type="ECO:0000256" key="4">
    <source>
        <dbReference type="ARBA" id="ARBA00022801"/>
    </source>
</evidence>
<dbReference type="GO" id="GO:0016485">
    <property type="term" value="P:protein processing"/>
    <property type="evidence" value="ECO:0007669"/>
    <property type="project" value="TreeGrafter"/>
</dbReference>
<proteinExistence type="predicted"/>
<keyword evidence="8" id="KW-0812">Transmembrane</keyword>
<evidence type="ECO:0000256" key="2">
    <source>
        <dbReference type="ARBA" id="ARBA00022670"/>
    </source>
</evidence>
<dbReference type="InterPro" id="IPR042089">
    <property type="entry name" value="Peptidase_M13_dom_2"/>
</dbReference>
<dbReference type="InterPro" id="IPR018497">
    <property type="entry name" value="Peptidase_M13_C"/>
</dbReference>
<accession>A0A9Y4NFN2</accession>
<dbReference type="PANTHER" id="PTHR11733:SF128">
    <property type="entry name" value="KELL BLOOD GROUP GLYCOPROTEIN"/>
    <property type="match status" value="1"/>
</dbReference>
<dbReference type="PANTHER" id="PTHR11733">
    <property type="entry name" value="ZINC METALLOPROTEASE FAMILY M13 NEPRILYSIN-RELATED"/>
    <property type="match status" value="1"/>
</dbReference>
<evidence type="ECO:0000256" key="6">
    <source>
        <dbReference type="ARBA" id="ARBA00023049"/>
    </source>
</evidence>
<organism evidence="11 12">
    <name type="scientific">Stegastes partitus</name>
    <name type="common">bicolor damselfish</name>
    <dbReference type="NCBI Taxonomy" id="144197"/>
    <lineage>
        <taxon>Eukaryota</taxon>
        <taxon>Metazoa</taxon>
        <taxon>Chordata</taxon>
        <taxon>Craniata</taxon>
        <taxon>Vertebrata</taxon>
        <taxon>Euteleostomi</taxon>
        <taxon>Actinopterygii</taxon>
        <taxon>Neopterygii</taxon>
        <taxon>Teleostei</taxon>
        <taxon>Neoteleostei</taxon>
        <taxon>Acanthomorphata</taxon>
        <taxon>Ovalentaria</taxon>
        <taxon>Pomacentridae</taxon>
        <taxon>Stegastes</taxon>
    </lineage>
</organism>
<dbReference type="PROSITE" id="PS51885">
    <property type="entry name" value="NEPRILYSIN"/>
    <property type="match status" value="1"/>
</dbReference>
<dbReference type="InterPro" id="IPR024079">
    <property type="entry name" value="MetalloPept_cat_dom_sf"/>
</dbReference>
<evidence type="ECO:0000259" key="9">
    <source>
        <dbReference type="Pfam" id="PF01431"/>
    </source>
</evidence>
<comment type="cofactor">
    <cofactor evidence="1">
        <name>Zn(2+)</name>
        <dbReference type="ChEBI" id="CHEBI:29105"/>
    </cofactor>
</comment>
<evidence type="ECO:0000256" key="7">
    <source>
        <dbReference type="SAM" id="MobiDB-lite"/>
    </source>
</evidence>
<dbReference type="CTD" id="3792"/>
<dbReference type="InterPro" id="IPR008753">
    <property type="entry name" value="Peptidase_M13_N"/>
</dbReference>
<keyword evidence="8" id="KW-1133">Transmembrane helix</keyword>
<dbReference type="GO" id="GO:0004222">
    <property type="term" value="F:metalloendopeptidase activity"/>
    <property type="evidence" value="ECO:0007669"/>
    <property type="project" value="InterPro"/>
</dbReference>
<feature type="region of interest" description="Disordered" evidence="7">
    <location>
        <begin position="1"/>
        <end position="31"/>
    </location>
</feature>
<evidence type="ECO:0000256" key="5">
    <source>
        <dbReference type="ARBA" id="ARBA00022833"/>
    </source>
</evidence>
<keyword evidence="6" id="KW-0482">Metalloprotease</keyword>
<dbReference type="SUPFAM" id="SSF55486">
    <property type="entry name" value="Metalloproteases ('zincins'), catalytic domain"/>
    <property type="match status" value="1"/>
</dbReference>
<dbReference type="GO" id="GO:0005886">
    <property type="term" value="C:plasma membrane"/>
    <property type="evidence" value="ECO:0007669"/>
    <property type="project" value="TreeGrafter"/>
</dbReference>
<feature type="domain" description="Peptidase M13 C-terminal" evidence="9">
    <location>
        <begin position="615"/>
        <end position="743"/>
    </location>
</feature>
<keyword evidence="11" id="KW-1185">Reference proteome</keyword>
<evidence type="ECO:0000313" key="11">
    <source>
        <dbReference type="Proteomes" id="UP000694891"/>
    </source>
</evidence>
<keyword evidence="3" id="KW-0479">Metal-binding</keyword>
<evidence type="ECO:0000256" key="1">
    <source>
        <dbReference type="ARBA" id="ARBA00001947"/>
    </source>
</evidence>
<feature type="compositionally biased region" description="Basic and acidic residues" evidence="7">
    <location>
        <begin position="185"/>
        <end position="200"/>
    </location>
</feature>
<keyword evidence="5" id="KW-0862">Zinc</keyword>
<feature type="compositionally biased region" description="Low complexity" evidence="7">
    <location>
        <begin position="8"/>
        <end position="24"/>
    </location>
</feature>
<evidence type="ECO:0000256" key="8">
    <source>
        <dbReference type="SAM" id="Phobius"/>
    </source>
</evidence>
<dbReference type="Gene3D" id="3.40.390.10">
    <property type="entry name" value="Collagenase (Catalytic Domain)"/>
    <property type="match status" value="1"/>
</dbReference>
<dbReference type="Gene3D" id="1.10.1380.10">
    <property type="entry name" value="Neutral endopeptidase , domain2"/>
    <property type="match status" value="1"/>
</dbReference>
<dbReference type="Pfam" id="PF01431">
    <property type="entry name" value="Peptidase_M13"/>
    <property type="match status" value="1"/>
</dbReference>
<evidence type="ECO:0000259" key="10">
    <source>
        <dbReference type="Pfam" id="PF05649"/>
    </source>
</evidence>
<feature type="transmembrane region" description="Helical" evidence="8">
    <location>
        <begin position="61"/>
        <end position="81"/>
    </location>
</feature>
<evidence type="ECO:0000313" key="12">
    <source>
        <dbReference type="RefSeq" id="XP_008296403.1"/>
    </source>
</evidence>
<dbReference type="Pfam" id="PF05649">
    <property type="entry name" value="Peptidase_M13_N"/>
    <property type="match status" value="1"/>
</dbReference>
<dbReference type="InterPro" id="IPR000718">
    <property type="entry name" value="Peptidase_M13"/>
</dbReference>
<feature type="compositionally biased region" description="Gly residues" evidence="7">
    <location>
        <begin position="159"/>
        <end position="171"/>
    </location>
</feature>
<dbReference type="RefSeq" id="XP_008296403.1">
    <property type="nucleotide sequence ID" value="XM_008298181.1"/>
</dbReference>
<feature type="domain" description="Peptidase M13 N-terminal" evidence="10">
    <location>
        <begin position="203"/>
        <end position="550"/>
    </location>
</feature>
<protein>
    <submittedName>
        <fullName evidence="12">Kell blood group glycoprotein isoform X1</fullName>
    </submittedName>
</protein>
<keyword evidence="2" id="KW-0645">Protease</keyword>
<keyword evidence="8" id="KW-0472">Membrane</keyword>
<gene>
    <name evidence="12" type="primary">kel</name>
</gene>
<name>A0A9Y4NFN2_9TELE</name>
<feature type="region of interest" description="Disordered" evidence="7">
    <location>
        <begin position="157"/>
        <end position="200"/>
    </location>
</feature>
<dbReference type="Proteomes" id="UP000694891">
    <property type="component" value="Unplaced"/>
</dbReference>
<reference evidence="12" key="1">
    <citation type="submission" date="2025-08" db="UniProtKB">
        <authorList>
            <consortium name="RefSeq"/>
        </authorList>
    </citation>
    <scope>IDENTIFICATION</scope>
</reference>
<feature type="region of interest" description="Disordered" evidence="7">
    <location>
        <begin position="90"/>
        <end position="120"/>
    </location>
</feature>
<keyword evidence="4" id="KW-0378">Hydrolase</keyword>
<evidence type="ECO:0000256" key="3">
    <source>
        <dbReference type="ARBA" id="ARBA00022723"/>
    </source>
</evidence>
<dbReference type="GO" id="GO:0046872">
    <property type="term" value="F:metal ion binding"/>
    <property type="evidence" value="ECO:0007669"/>
    <property type="project" value="UniProtKB-KW"/>
</dbReference>
<dbReference type="AlphaFoldDB" id="A0A9Y4NFN2"/>